<dbReference type="InterPro" id="IPR017452">
    <property type="entry name" value="GPCR_Rhodpsn_7TM"/>
</dbReference>
<dbReference type="PRINTS" id="PR00237">
    <property type="entry name" value="GPCRRHODOPSN"/>
</dbReference>
<evidence type="ECO:0000259" key="11">
    <source>
        <dbReference type="PROSITE" id="PS50262"/>
    </source>
</evidence>
<dbReference type="AlphaFoldDB" id="A0A5B7IBA7"/>
<evidence type="ECO:0000256" key="1">
    <source>
        <dbReference type="ARBA" id="ARBA00004141"/>
    </source>
</evidence>
<dbReference type="SUPFAM" id="SSF81321">
    <property type="entry name" value="Family A G protein-coupled receptor-like"/>
    <property type="match status" value="1"/>
</dbReference>
<keyword evidence="4 10" id="KW-1133">Transmembrane helix</keyword>
<comment type="caution">
    <text evidence="12">The sequence shown here is derived from an EMBL/GenBank/DDBJ whole genome shotgun (WGS) entry which is preliminary data.</text>
</comment>
<dbReference type="EMBL" id="VSRR010055834">
    <property type="protein sequence ID" value="MPC81072.1"/>
    <property type="molecule type" value="Genomic_DNA"/>
</dbReference>
<feature type="transmembrane region" description="Helical" evidence="10">
    <location>
        <begin position="109"/>
        <end position="129"/>
    </location>
</feature>
<evidence type="ECO:0000256" key="3">
    <source>
        <dbReference type="ARBA" id="ARBA00022692"/>
    </source>
</evidence>
<sequence>MVALPRASPGSQFRRGPSRVEREKATGSGQQQQQQQQQQQAQETVESRDNTLQAPATTLLPASRLSHACYEGGASQSGSSQRWEPEGSPRWRPLRSSQAQRSLVAKRRVIRMLFVLVAEFFICWTPLFLVNLLSLYIPRQVYAVLGSFGVSLVQLLAYLSSCCNPLTYCFMNAKFIQSFKLAFACTRRRPSVSLRGVAIVSSFHTMGISNYHQDPSPRRPVPGLCSSSYRNGAMHDSVLQGTGV</sequence>
<dbReference type="PROSITE" id="PS50262">
    <property type="entry name" value="G_PROTEIN_RECEP_F1_2"/>
    <property type="match status" value="1"/>
</dbReference>
<reference evidence="12 13" key="1">
    <citation type="submission" date="2019-05" db="EMBL/GenBank/DDBJ databases">
        <title>Another draft genome of Portunus trituberculatus and its Hox gene families provides insights of decapod evolution.</title>
        <authorList>
            <person name="Jeong J.-H."/>
            <person name="Song I."/>
            <person name="Kim S."/>
            <person name="Choi T."/>
            <person name="Kim D."/>
            <person name="Ryu S."/>
            <person name="Kim W."/>
        </authorList>
    </citation>
    <scope>NUCLEOTIDE SEQUENCE [LARGE SCALE GENOMIC DNA]</scope>
    <source>
        <tissue evidence="12">Muscle</tissue>
    </source>
</reference>
<feature type="compositionally biased region" description="Low complexity" evidence="9">
    <location>
        <begin position="30"/>
        <end position="42"/>
    </location>
</feature>
<keyword evidence="7 12" id="KW-0675">Receptor</keyword>
<comment type="subcellular location">
    <subcellularLocation>
        <location evidence="1">Membrane</location>
        <topology evidence="1">Multi-pass membrane protein</topology>
    </subcellularLocation>
</comment>
<dbReference type="PANTHER" id="PTHR24238">
    <property type="entry name" value="G-PROTEIN COUPLED RECEPTOR"/>
    <property type="match status" value="1"/>
</dbReference>
<dbReference type="GO" id="GO:0005886">
    <property type="term" value="C:plasma membrane"/>
    <property type="evidence" value="ECO:0007669"/>
    <property type="project" value="TreeGrafter"/>
</dbReference>
<dbReference type="OrthoDB" id="10037617at2759"/>
<dbReference type="GO" id="GO:0008188">
    <property type="term" value="F:neuropeptide receptor activity"/>
    <property type="evidence" value="ECO:0007669"/>
    <property type="project" value="TreeGrafter"/>
</dbReference>
<accession>A0A5B7IBA7</accession>
<dbReference type="PANTHER" id="PTHR24238:SF75">
    <property type="entry name" value="CHOLECYSTOKININ-LIKE RECEPTOR AT 17D1-RELATED"/>
    <property type="match status" value="1"/>
</dbReference>
<feature type="region of interest" description="Disordered" evidence="9">
    <location>
        <begin position="1"/>
        <end position="53"/>
    </location>
</feature>
<keyword evidence="5" id="KW-0297">G-protein coupled receptor</keyword>
<feature type="region of interest" description="Disordered" evidence="9">
    <location>
        <begin position="70"/>
        <end position="93"/>
    </location>
</feature>
<dbReference type="Pfam" id="PF00001">
    <property type="entry name" value="7tm_1"/>
    <property type="match status" value="1"/>
</dbReference>
<evidence type="ECO:0000256" key="4">
    <source>
        <dbReference type="ARBA" id="ARBA00022989"/>
    </source>
</evidence>
<gene>
    <name evidence="12" type="primary">cckar</name>
    <name evidence="12" type="ORF">E2C01_075672</name>
</gene>
<keyword evidence="13" id="KW-1185">Reference proteome</keyword>
<proteinExistence type="inferred from homology"/>
<evidence type="ECO:0000256" key="10">
    <source>
        <dbReference type="SAM" id="Phobius"/>
    </source>
</evidence>
<evidence type="ECO:0000256" key="6">
    <source>
        <dbReference type="ARBA" id="ARBA00023136"/>
    </source>
</evidence>
<dbReference type="Proteomes" id="UP000324222">
    <property type="component" value="Unassembled WGS sequence"/>
</dbReference>
<evidence type="ECO:0000256" key="5">
    <source>
        <dbReference type="ARBA" id="ARBA00023040"/>
    </source>
</evidence>
<protein>
    <submittedName>
        <fullName evidence="12">Cholecystokinin receptor</fullName>
    </submittedName>
</protein>
<evidence type="ECO:0000313" key="12">
    <source>
        <dbReference type="EMBL" id="MPC81072.1"/>
    </source>
</evidence>
<evidence type="ECO:0000256" key="2">
    <source>
        <dbReference type="ARBA" id="ARBA00010663"/>
    </source>
</evidence>
<feature type="transmembrane region" description="Helical" evidence="10">
    <location>
        <begin position="141"/>
        <end position="159"/>
    </location>
</feature>
<keyword evidence="8" id="KW-0807">Transducer</keyword>
<evidence type="ECO:0000256" key="9">
    <source>
        <dbReference type="SAM" id="MobiDB-lite"/>
    </source>
</evidence>
<keyword evidence="6 10" id="KW-0472">Membrane</keyword>
<dbReference type="Gene3D" id="1.20.1070.10">
    <property type="entry name" value="Rhodopsin 7-helix transmembrane proteins"/>
    <property type="match status" value="1"/>
</dbReference>
<evidence type="ECO:0000313" key="13">
    <source>
        <dbReference type="Proteomes" id="UP000324222"/>
    </source>
</evidence>
<evidence type="ECO:0000256" key="7">
    <source>
        <dbReference type="ARBA" id="ARBA00023170"/>
    </source>
</evidence>
<organism evidence="12 13">
    <name type="scientific">Portunus trituberculatus</name>
    <name type="common">Swimming crab</name>
    <name type="synonym">Neptunus trituberculatus</name>
    <dbReference type="NCBI Taxonomy" id="210409"/>
    <lineage>
        <taxon>Eukaryota</taxon>
        <taxon>Metazoa</taxon>
        <taxon>Ecdysozoa</taxon>
        <taxon>Arthropoda</taxon>
        <taxon>Crustacea</taxon>
        <taxon>Multicrustacea</taxon>
        <taxon>Malacostraca</taxon>
        <taxon>Eumalacostraca</taxon>
        <taxon>Eucarida</taxon>
        <taxon>Decapoda</taxon>
        <taxon>Pleocyemata</taxon>
        <taxon>Brachyura</taxon>
        <taxon>Eubrachyura</taxon>
        <taxon>Portunoidea</taxon>
        <taxon>Portunidae</taxon>
        <taxon>Portuninae</taxon>
        <taxon>Portunus</taxon>
    </lineage>
</organism>
<dbReference type="InterPro" id="IPR000276">
    <property type="entry name" value="GPCR_Rhodpsn"/>
</dbReference>
<keyword evidence="3 10" id="KW-0812">Transmembrane</keyword>
<name>A0A5B7IBA7_PORTR</name>
<evidence type="ECO:0000256" key="8">
    <source>
        <dbReference type="ARBA" id="ARBA00023224"/>
    </source>
</evidence>
<feature type="domain" description="G-protein coupled receptors family 1 profile" evidence="11">
    <location>
        <begin position="94"/>
        <end position="168"/>
    </location>
</feature>
<comment type="similarity">
    <text evidence="2">Belongs to the G-protein coupled receptor 1 family.</text>
</comment>